<evidence type="ECO:0000313" key="8">
    <source>
        <dbReference type="EMBL" id="PRR83849.1"/>
    </source>
</evidence>
<name>A0A2T0BIY5_9CLOT</name>
<evidence type="ECO:0000256" key="1">
    <source>
        <dbReference type="ARBA" id="ARBA00004651"/>
    </source>
</evidence>
<evidence type="ECO:0000256" key="7">
    <source>
        <dbReference type="SAM" id="Phobius"/>
    </source>
</evidence>
<dbReference type="Proteomes" id="UP000239471">
    <property type="component" value="Unassembled WGS sequence"/>
</dbReference>
<dbReference type="AlphaFoldDB" id="A0A2T0BIY5"/>
<keyword evidence="9" id="KW-1185">Reference proteome</keyword>
<feature type="transmembrane region" description="Helical" evidence="7">
    <location>
        <begin position="142"/>
        <end position="159"/>
    </location>
</feature>
<evidence type="ECO:0000256" key="3">
    <source>
        <dbReference type="ARBA" id="ARBA00022475"/>
    </source>
</evidence>
<keyword evidence="3" id="KW-1003">Cell membrane</keyword>
<comment type="similarity">
    <text evidence="2">Belongs to the UPF0718 family.</text>
</comment>
<evidence type="ECO:0000256" key="4">
    <source>
        <dbReference type="ARBA" id="ARBA00022692"/>
    </source>
</evidence>
<evidence type="ECO:0000256" key="6">
    <source>
        <dbReference type="ARBA" id="ARBA00023136"/>
    </source>
</evidence>
<accession>A0A2T0BIY5</accession>
<dbReference type="InterPro" id="IPR005524">
    <property type="entry name" value="DUF318"/>
</dbReference>
<feature type="transmembrane region" description="Helical" evidence="7">
    <location>
        <begin position="6"/>
        <end position="24"/>
    </location>
</feature>
<keyword evidence="4 7" id="KW-0812">Transmembrane</keyword>
<evidence type="ECO:0000313" key="9">
    <source>
        <dbReference type="Proteomes" id="UP000239471"/>
    </source>
</evidence>
<keyword evidence="6 7" id="KW-0472">Membrane</keyword>
<protein>
    <submittedName>
        <fullName evidence="8">Putative permease</fullName>
    </submittedName>
</protein>
<feature type="transmembrane region" description="Helical" evidence="7">
    <location>
        <begin position="44"/>
        <end position="62"/>
    </location>
</feature>
<proteinExistence type="inferred from homology"/>
<comment type="caution">
    <text evidence="8">The sequence shown here is derived from an EMBL/GenBank/DDBJ whole genome shotgun (WGS) entry which is preliminary data.</text>
</comment>
<evidence type="ECO:0000256" key="2">
    <source>
        <dbReference type="ARBA" id="ARBA00006386"/>
    </source>
</evidence>
<dbReference type="EMBL" id="PVXQ01000004">
    <property type="protein sequence ID" value="PRR83849.1"/>
    <property type="molecule type" value="Genomic_DNA"/>
</dbReference>
<evidence type="ECO:0000256" key="5">
    <source>
        <dbReference type="ARBA" id="ARBA00022989"/>
    </source>
</evidence>
<keyword evidence="5 7" id="KW-1133">Transmembrane helix</keyword>
<feature type="transmembrane region" description="Helical" evidence="7">
    <location>
        <begin position="82"/>
        <end position="105"/>
    </location>
</feature>
<sequence length="169" mass="18839">MWMKTIIRYEYAIIFLFILIVMYLVNREIGSKAIEGTLKNILELIKLVPPVFVLLGLMDIWIPNEKMIKFMGVNSGFKGCILAFLLGSFSAGPLYAAFPVGAMLLRKGSTIKNVMLFTGAWACTKVPMILIEISSLGIKFTITRLIVEIIGIIIVAHIIERSLSKKGTK</sequence>
<dbReference type="Pfam" id="PF03773">
    <property type="entry name" value="ArsP_1"/>
    <property type="match status" value="1"/>
</dbReference>
<gene>
    <name evidence="8" type="ORF">CLVI_05030</name>
</gene>
<organism evidence="8 9">
    <name type="scientific">Clostridium vincentii</name>
    <dbReference type="NCBI Taxonomy" id="52704"/>
    <lineage>
        <taxon>Bacteria</taxon>
        <taxon>Bacillati</taxon>
        <taxon>Bacillota</taxon>
        <taxon>Clostridia</taxon>
        <taxon>Eubacteriales</taxon>
        <taxon>Clostridiaceae</taxon>
        <taxon>Clostridium</taxon>
    </lineage>
</organism>
<dbReference type="GO" id="GO:0005886">
    <property type="term" value="C:plasma membrane"/>
    <property type="evidence" value="ECO:0007669"/>
    <property type="project" value="UniProtKB-SubCell"/>
</dbReference>
<feature type="transmembrane region" description="Helical" evidence="7">
    <location>
        <begin position="114"/>
        <end position="136"/>
    </location>
</feature>
<reference evidence="8 9" key="1">
    <citation type="submission" date="2018-03" db="EMBL/GenBank/DDBJ databases">
        <title>Genome sequence of Clostridium vincentii DSM 10228.</title>
        <authorList>
            <person name="Poehlein A."/>
            <person name="Daniel R."/>
        </authorList>
    </citation>
    <scope>NUCLEOTIDE SEQUENCE [LARGE SCALE GENOMIC DNA]</scope>
    <source>
        <strain evidence="8 9">DSM 10228</strain>
    </source>
</reference>
<comment type="subcellular location">
    <subcellularLocation>
        <location evidence="1">Cell membrane</location>
        <topology evidence="1">Multi-pass membrane protein</topology>
    </subcellularLocation>
</comment>